<proteinExistence type="predicted"/>
<reference evidence="1" key="1">
    <citation type="submission" date="2020-09" db="EMBL/GenBank/DDBJ databases">
        <title>Secondary metabolite and genome analysis of marine Streptomyces chumphonensis KK1-2T.</title>
        <authorList>
            <person name="Phongsopitanun W."/>
            <person name="Kanchanasin P."/>
            <person name="Pittayakhajonwut P."/>
            <person name="Suwanborirux K."/>
            <person name="Tanasupawat S."/>
        </authorList>
    </citation>
    <scope>NUCLEOTIDE SEQUENCE</scope>
    <source>
        <strain evidence="1">KK1-2</strain>
    </source>
</reference>
<dbReference type="Proteomes" id="UP000632289">
    <property type="component" value="Unassembled WGS sequence"/>
</dbReference>
<sequence length="79" mass="9208">MYPDDSRPRPARAEPGDDRWVTGLCWLYCRRADVPVIWIGPAAFNGMHAPMHACERCLSELEFMIWHHVTGEQRPSRRT</sequence>
<evidence type="ECO:0000313" key="1">
    <source>
        <dbReference type="EMBL" id="MBD3930834.1"/>
    </source>
</evidence>
<dbReference type="EMBL" id="JACXYU010000001">
    <property type="protein sequence ID" value="MBD3930834.1"/>
    <property type="molecule type" value="Genomic_DNA"/>
</dbReference>
<protein>
    <submittedName>
        <fullName evidence="1">Uncharacterized protein</fullName>
    </submittedName>
</protein>
<comment type="caution">
    <text evidence="1">The sequence shown here is derived from an EMBL/GenBank/DDBJ whole genome shotgun (WGS) entry which is preliminary data.</text>
</comment>
<dbReference type="AlphaFoldDB" id="A0A927EVN3"/>
<evidence type="ECO:0000313" key="2">
    <source>
        <dbReference type="Proteomes" id="UP000632289"/>
    </source>
</evidence>
<accession>A0A927EVN3</accession>
<gene>
    <name evidence="1" type="ORF">IF129_04540</name>
</gene>
<keyword evidence="2" id="KW-1185">Reference proteome</keyword>
<name>A0A927EVN3_9ACTN</name>
<organism evidence="1 2">
    <name type="scientific">Streptomyces chumphonensis</name>
    <dbReference type="NCBI Taxonomy" id="1214925"/>
    <lineage>
        <taxon>Bacteria</taxon>
        <taxon>Bacillati</taxon>
        <taxon>Actinomycetota</taxon>
        <taxon>Actinomycetes</taxon>
        <taxon>Kitasatosporales</taxon>
        <taxon>Streptomycetaceae</taxon>
        <taxon>Streptomyces</taxon>
    </lineage>
</organism>